<evidence type="ECO:0000259" key="1">
    <source>
        <dbReference type="Pfam" id="PF08448"/>
    </source>
</evidence>
<dbReference type="Gene3D" id="3.30.450.20">
    <property type="entry name" value="PAS domain"/>
    <property type="match status" value="1"/>
</dbReference>
<name>A0ABU1BTA3_9BURK</name>
<keyword evidence="3" id="KW-1185">Reference proteome</keyword>
<protein>
    <submittedName>
        <fullName evidence="2">PAS domain-containing protein</fullName>
    </submittedName>
</protein>
<gene>
    <name evidence="2" type="ORF">Q8A64_17690</name>
</gene>
<evidence type="ECO:0000313" key="2">
    <source>
        <dbReference type="EMBL" id="MDQ9172248.1"/>
    </source>
</evidence>
<comment type="caution">
    <text evidence="2">The sequence shown here is derived from an EMBL/GenBank/DDBJ whole genome shotgun (WGS) entry which is preliminary data.</text>
</comment>
<dbReference type="SUPFAM" id="SSF55785">
    <property type="entry name" value="PYP-like sensor domain (PAS domain)"/>
    <property type="match status" value="1"/>
</dbReference>
<dbReference type="EMBL" id="JAUYVH010000018">
    <property type="protein sequence ID" value="MDQ9172248.1"/>
    <property type="molecule type" value="Genomic_DNA"/>
</dbReference>
<proteinExistence type="predicted"/>
<feature type="domain" description="PAS fold-4" evidence="1">
    <location>
        <begin position="17"/>
        <end position="139"/>
    </location>
</feature>
<evidence type="ECO:0000313" key="3">
    <source>
        <dbReference type="Proteomes" id="UP001225596"/>
    </source>
</evidence>
<dbReference type="InterPro" id="IPR035965">
    <property type="entry name" value="PAS-like_dom_sf"/>
</dbReference>
<organism evidence="2 3">
    <name type="scientific">Keguizhuia sedimenti</name>
    <dbReference type="NCBI Taxonomy" id="3064264"/>
    <lineage>
        <taxon>Bacteria</taxon>
        <taxon>Pseudomonadati</taxon>
        <taxon>Pseudomonadota</taxon>
        <taxon>Betaproteobacteria</taxon>
        <taxon>Burkholderiales</taxon>
        <taxon>Oxalobacteraceae</taxon>
        <taxon>Keguizhuia</taxon>
    </lineage>
</organism>
<dbReference type="Pfam" id="PF08448">
    <property type="entry name" value="PAS_4"/>
    <property type="match status" value="1"/>
</dbReference>
<reference evidence="2 3" key="1">
    <citation type="submission" date="2023-08" db="EMBL/GenBank/DDBJ databases">
        <title>Oxalobacteraceae gen .nov., isolated from river sludge outside the plant.</title>
        <authorList>
            <person name="Zhao S.Y."/>
        </authorList>
    </citation>
    <scope>NUCLEOTIDE SEQUENCE [LARGE SCALE GENOMIC DNA]</scope>
    <source>
        <strain evidence="2 3">R-40</strain>
    </source>
</reference>
<accession>A0ABU1BTA3</accession>
<dbReference type="InterPro" id="IPR013656">
    <property type="entry name" value="PAS_4"/>
</dbReference>
<dbReference type="RefSeq" id="WP_338438264.1">
    <property type="nucleotide sequence ID" value="NZ_JAUYVH010000018.1"/>
</dbReference>
<sequence length="150" mass="16944">MVDSFNISSEHFQSIFENAPGSFLILIPNSEFTIVAVTEDYLRDTLKTRDDILGKPVFELFPDNPLTPEARSTRNLKASFERVIATRATDTMAIQRYDVPGRDGKSFEERYWSPVNRPIFSADGELHYIVHRVQNVTDSAKGGAGQNSHH</sequence>
<dbReference type="Proteomes" id="UP001225596">
    <property type="component" value="Unassembled WGS sequence"/>
</dbReference>